<dbReference type="SMART" id="SM00267">
    <property type="entry name" value="GGDEF"/>
    <property type="match status" value="1"/>
</dbReference>
<keyword evidence="6" id="KW-0548">Nucleotidyltransferase</keyword>
<evidence type="ECO:0000259" key="4">
    <source>
        <dbReference type="PROSITE" id="PS50110"/>
    </source>
</evidence>
<dbReference type="PROSITE" id="PS50887">
    <property type="entry name" value="GGDEF"/>
    <property type="match status" value="1"/>
</dbReference>
<comment type="catalytic activity">
    <reaction evidence="2">
        <text>2 GTP = 3',3'-c-di-GMP + 2 diphosphate</text>
        <dbReference type="Rhea" id="RHEA:24898"/>
        <dbReference type="ChEBI" id="CHEBI:33019"/>
        <dbReference type="ChEBI" id="CHEBI:37565"/>
        <dbReference type="ChEBI" id="CHEBI:58805"/>
        <dbReference type="EC" id="2.7.7.65"/>
    </reaction>
</comment>
<dbReference type="Pfam" id="PF00990">
    <property type="entry name" value="GGDEF"/>
    <property type="match status" value="1"/>
</dbReference>
<keyword evidence="6" id="KW-0808">Transferase</keyword>
<accession>A0ABU3DH14</accession>
<dbReference type="PANTHER" id="PTHR45138:SF9">
    <property type="entry name" value="DIGUANYLATE CYCLASE DGCM-RELATED"/>
    <property type="match status" value="1"/>
</dbReference>
<protein>
    <recommendedName>
        <fullName evidence="1">diguanylate cyclase</fullName>
        <ecNumber evidence="1">2.7.7.65</ecNumber>
    </recommendedName>
</protein>
<dbReference type="InterPro" id="IPR043128">
    <property type="entry name" value="Rev_trsase/Diguanyl_cyclase"/>
</dbReference>
<dbReference type="SUPFAM" id="SSF52172">
    <property type="entry name" value="CheY-like"/>
    <property type="match status" value="2"/>
</dbReference>
<dbReference type="InterPro" id="IPR011006">
    <property type="entry name" value="CheY-like_superfamily"/>
</dbReference>
<dbReference type="SUPFAM" id="SSF55073">
    <property type="entry name" value="Nucleotide cyclase"/>
    <property type="match status" value="1"/>
</dbReference>
<sequence>MSGPILIIDDLATNRIALKAQLGESCHDFVQATLCNGFREARRTRPQIVLLSVGDDRLGVSLCRRMKTDPLLAHVPIIAILRMGEEGTSNDAPAIRRGALHAGAEDVMSVPVDATLLLARIRNLRRVAAEAQDMTPDAVLGPESFATSASAQTWFGTGPAEAAQTFERPGRVVIVAADRGEAILWRGRLARFCHHAIEIMDRTDALDAWEERRGRPRGRDAEARTPPDLFLVLSRRDAMPGEVLGLVNDLRSNEATRQCGIIVATSDPEIAAYALDIGAWDVIGLPVDFETCAILLSRQIARKRGADRRRRAMRDGLEAAVLDPLTGLANRRAVLAVLADTLQNAARTKSCCGVLVVDLDNFKAVNDTFGHAAGDIVLSEIASRLFRVCRTGDLIGRIGGEEFLVILSETDLAETLAMAERLRRAASSRPVALASTPAGSTMKREAHSLRQTISIGLTTFCGEAGRSSADILADADRALYAAKTAGRNRVIRSCASIKGSRGEDVVPAG</sequence>
<dbReference type="CDD" id="cd01949">
    <property type="entry name" value="GGDEF"/>
    <property type="match status" value="1"/>
</dbReference>
<dbReference type="PANTHER" id="PTHR45138">
    <property type="entry name" value="REGULATORY COMPONENTS OF SENSORY TRANSDUCTION SYSTEM"/>
    <property type="match status" value="1"/>
</dbReference>
<dbReference type="GO" id="GO:0052621">
    <property type="term" value="F:diguanylate cyclase activity"/>
    <property type="evidence" value="ECO:0007669"/>
    <property type="project" value="UniProtKB-EC"/>
</dbReference>
<dbReference type="EC" id="2.7.7.65" evidence="1"/>
<evidence type="ECO:0000313" key="6">
    <source>
        <dbReference type="EMBL" id="MDT0682858.1"/>
    </source>
</evidence>
<dbReference type="InterPro" id="IPR029787">
    <property type="entry name" value="Nucleotide_cyclase"/>
</dbReference>
<feature type="domain" description="GGDEF" evidence="5">
    <location>
        <begin position="350"/>
        <end position="495"/>
    </location>
</feature>
<reference evidence="6 7" key="1">
    <citation type="submission" date="2023-09" db="EMBL/GenBank/DDBJ databases">
        <authorList>
            <person name="Rey-Velasco X."/>
        </authorList>
    </citation>
    <scope>NUCLEOTIDE SEQUENCE [LARGE SCALE GENOMIC DNA]</scope>
    <source>
        <strain evidence="6 7">F158</strain>
    </source>
</reference>
<evidence type="ECO:0000313" key="7">
    <source>
        <dbReference type="Proteomes" id="UP001265259"/>
    </source>
</evidence>
<comment type="caution">
    <text evidence="6">The sequence shown here is derived from an EMBL/GenBank/DDBJ whole genome shotgun (WGS) entry which is preliminary data.</text>
</comment>
<name>A0ABU3DH14_9RHOB</name>
<feature type="domain" description="Response regulatory" evidence="4">
    <location>
        <begin position="4"/>
        <end position="125"/>
    </location>
</feature>
<evidence type="ECO:0000256" key="3">
    <source>
        <dbReference type="PROSITE-ProRule" id="PRU00169"/>
    </source>
</evidence>
<proteinExistence type="predicted"/>
<evidence type="ECO:0000256" key="1">
    <source>
        <dbReference type="ARBA" id="ARBA00012528"/>
    </source>
</evidence>
<dbReference type="RefSeq" id="WP_311690801.1">
    <property type="nucleotide sequence ID" value="NZ_JAVRHL010000002.1"/>
</dbReference>
<dbReference type="NCBIfam" id="TIGR00254">
    <property type="entry name" value="GGDEF"/>
    <property type="match status" value="1"/>
</dbReference>
<comment type="caution">
    <text evidence="3">Lacks conserved residue(s) required for the propagation of feature annotation.</text>
</comment>
<dbReference type="InterPro" id="IPR001789">
    <property type="entry name" value="Sig_transdc_resp-reg_receiver"/>
</dbReference>
<dbReference type="PROSITE" id="PS50110">
    <property type="entry name" value="RESPONSE_REGULATORY"/>
    <property type="match status" value="1"/>
</dbReference>
<evidence type="ECO:0000259" key="5">
    <source>
        <dbReference type="PROSITE" id="PS50887"/>
    </source>
</evidence>
<dbReference type="InterPro" id="IPR050469">
    <property type="entry name" value="Diguanylate_Cyclase"/>
</dbReference>
<dbReference type="InterPro" id="IPR000160">
    <property type="entry name" value="GGDEF_dom"/>
</dbReference>
<keyword evidence="7" id="KW-1185">Reference proteome</keyword>
<dbReference type="Proteomes" id="UP001265259">
    <property type="component" value="Unassembled WGS sequence"/>
</dbReference>
<gene>
    <name evidence="6" type="ORF">RM543_09185</name>
</gene>
<dbReference type="EMBL" id="JAVRHL010000002">
    <property type="protein sequence ID" value="MDT0682858.1"/>
    <property type="molecule type" value="Genomic_DNA"/>
</dbReference>
<dbReference type="Gene3D" id="3.30.70.270">
    <property type="match status" value="1"/>
</dbReference>
<dbReference type="Gene3D" id="3.40.50.2300">
    <property type="match status" value="1"/>
</dbReference>
<evidence type="ECO:0000256" key="2">
    <source>
        <dbReference type="ARBA" id="ARBA00034247"/>
    </source>
</evidence>
<organism evidence="6 7">
    <name type="scientific">Tropicimonas omnivorans</name>
    <dbReference type="NCBI Taxonomy" id="3075590"/>
    <lineage>
        <taxon>Bacteria</taxon>
        <taxon>Pseudomonadati</taxon>
        <taxon>Pseudomonadota</taxon>
        <taxon>Alphaproteobacteria</taxon>
        <taxon>Rhodobacterales</taxon>
        <taxon>Roseobacteraceae</taxon>
        <taxon>Tropicimonas</taxon>
    </lineage>
</organism>